<evidence type="ECO:0000256" key="4">
    <source>
        <dbReference type="ARBA" id="ARBA00022692"/>
    </source>
</evidence>
<dbReference type="RefSeq" id="WP_102723343.1">
    <property type="nucleotide sequence ID" value="NZ_PNHG01000002.1"/>
</dbReference>
<feature type="transmembrane region" description="Helical" evidence="8">
    <location>
        <begin position="84"/>
        <end position="105"/>
    </location>
</feature>
<feature type="transmembrane region" description="Helical" evidence="8">
    <location>
        <begin position="197"/>
        <end position="214"/>
    </location>
</feature>
<accession>A0A2N6T788</accession>
<dbReference type="InterPro" id="IPR003148">
    <property type="entry name" value="RCK_N"/>
</dbReference>
<keyword evidence="3" id="KW-0813">Transport</keyword>
<feature type="transmembrane region" description="Helical" evidence="8">
    <location>
        <begin position="274"/>
        <end position="295"/>
    </location>
</feature>
<proteinExistence type="inferred from homology"/>
<feature type="domain" description="Cation/H+ exchanger transmembrane" evidence="9">
    <location>
        <begin position="10"/>
        <end position="351"/>
    </location>
</feature>
<evidence type="ECO:0000256" key="1">
    <source>
        <dbReference type="ARBA" id="ARBA00004141"/>
    </source>
</evidence>
<dbReference type="Gene3D" id="3.40.50.720">
    <property type="entry name" value="NAD(P)-binding Rossmann-like Domain"/>
    <property type="match status" value="1"/>
</dbReference>
<feature type="domain" description="RCK N-terminal" evidence="10">
    <location>
        <begin position="389"/>
        <end position="507"/>
    </location>
</feature>
<dbReference type="GO" id="GO:0006813">
    <property type="term" value="P:potassium ion transport"/>
    <property type="evidence" value="ECO:0007669"/>
    <property type="project" value="InterPro"/>
</dbReference>
<organism evidence="11 12">
    <name type="scientific">Corynebacterium tuscaniense</name>
    <dbReference type="NCBI Taxonomy" id="302449"/>
    <lineage>
        <taxon>Bacteria</taxon>
        <taxon>Bacillati</taxon>
        <taxon>Actinomycetota</taxon>
        <taxon>Actinomycetes</taxon>
        <taxon>Mycobacteriales</taxon>
        <taxon>Corynebacteriaceae</taxon>
        <taxon>Corynebacterium</taxon>
    </lineage>
</organism>
<evidence type="ECO:0000256" key="8">
    <source>
        <dbReference type="SAM" id="Phobius"/>
    </source>
</evidence>
<comment type="similarity">
    <text evidence="2">Belongs to the monovalent cation:proton antiporter 2 (CPA2) transporter (TC 2.A.37) family.</text>
</comment>
<dbReference type="EMBL" id="PNHG01000002">
    <property type="protein sequence ID" value="PMC65190.1"/>
    <property type="molecule type" value="Genomic_DNA"/>
</dbReference>
<evidence type="ECO:0000313" key="11">
    <source>
        <dbReference type="EMBL" id="PMC65190.1"/>
    </source>
</evidence>
<dbReference type="Gene3D" id="1.20.1530.20">
    <property type="match status" value="1"/>
</dbReference>
<feature type="transmembrane region" description="Helical" evidence="8">
    <location>
        <begin position="302"/>
        <end position="321"/>
    </location>
</feature>
<evidence type="ECO:0000313" key="12">
    <source>
        <dbReference type="Proteomes" id="UP000235836"/>
    </source>
</evidence>
<keyword evidence="12" id="KW-1185">Reference proteome</keyword>
<dbReference type="InterPro" id="IPR006153">
    <property type="entry name" value="Cation/H_exchanger_TM"/>
</dbReference>
<reference evidence="11 12" key="1">
    <citation type="submission" date="2017-09" db="EMBL/GenBank/DDBJ databases">
        <title>Bacterial strain isolated from the female urinary microbiota.</title>
        <authorList>
            <person name="Thomas-White K."/>
            <person name="Kumar N."/>
            <person name="Forster S."/>
            <person name="Putonti C."/>
            <person name="Lawley T."/>
            <person name="Wolfe A.J."/>
        </authorList>
    </citation>
    <scope>NUCLEOTIDE SEQUENCE [LARGE SCALE GENOMIC DNA]</scope>
    <source>
        <strain evidence="11 12">UMB0792</strain>
    </source>
</reference>
<dbReference type="GO" id="GO:0015297">
    <property type="term" value="F:antiporter activity"/>
    <property type="evidence" value="ECO:0007669"/>
    <property type="project" value="InterPro"/>
</dbReference>
<feature type="transmembrane region" description="Helical" evidence="8">
    <location>
        <begin position="111"/>
        <end position="128"/>
    </location>
</feature>
<gene>
    <name evidence="11" type="ORF">CJ203_01880</name>
</gene>
<dbReference type="PANTHER" id="PTHR42751:SF1">
    <property type="entry name" value="CATION_PROTON ANTIPORTER YBAL-RELATED"/>
    <property type="match status" value="1"/>
</dbReference>
<keyword evidence="5 8" id="KW-1133">Transmembrane helix</keyword>
<evidence type="ECO:0000256" key="5">
    <source>
        <dbReference type="ARBA" id="ARBA00022989"/>
    </source>
</evidence>
<keyword evidence="6 8" id="KW-0472">Membrane</keyword>
<name>A0A2N6T788_9CORY</name>
<feature type="transmembrane region" description="Helical" evidence="8">
    <location>
        <begin position="333"/>
        <end position="351"/>
    </location>
</feature>
<comment type="subcellular location">
    <subcellularLocation>
        <location evidence="1">Membrane</location>
        <topology evidence="1">Multi-pass membrane protein</topology>
    </subcellularLocation>
</comment>
<evidence type="ECO:0000256" key="3">
    <source>
        <dbReference type="ARBA" id="ARBA00022448"/>
    </source>
</evidence>
<dbReference type="PANTHER" id="PTHR42751">
    <property type="entry name" value="SODIUM/HYDROGEN EXCHANGER FAMILY/TRKA DOMAIN PROTEIN"/>
    <property type="match status" value="1"/>
</dbReference>
<dbReference type="Pfam" id="PF02254">
    <property type="entry name" value="TrkA_N"/>
    <property type="match status" value="1"/>
</dbReference>
<feature type="transmembrane region" description="Helical" evidence="8">
    <location>
        <begin position="169"/>
        <end position="185"/>
    </location>
</feature>
<dbReference type="Pfam" id="PF00999">
    <property type="entry name" value="Na_H_Exchanger"/>
    <property type="match status" value="1"/>
</dbReference>
<dbReference type="SUPFAM" id="SSF51735">
    <property type="entry name" value="NAD(P)-binding Rossmann-fold domains"/>
    <property type="match status" value="1"/>
</dbReference>
<feature type="transmembrane region" description="Helical" evidence="8">
    <location>
        <begin position="140"/>
        <end position="163"/>
    </location>
</feature>
<protein>
    <submittedName>
        <fullName evidence="11">Potassium transporter Kef</fullName>
    </submittedName>
</protein>
<sequence length="547" mass="59058">MDLLLTYLAVVFGCGLIAWAVRLPPLIGFLAAGFALNAMGVEHVAALDLFADIGVTLMLFAIGLRLDLKALTDKAMWLTATSHVLLMTVVGAGFITGLGALGAFGPTTFEVAVDIALVLSFSSTIVVIKILQDRGDEQALYGNICIGVLIMQDILAVAFMSVLRGQPPHLAALLLIPIVPLLALTTRRWYKLGHGELGALFGIVMALLPGYALFELVGLSGSLGALIMGVVLSRSPGAEQLSHSLFTLKELLLVGFFVNIGFLGLPTWENVIDAGLLLLLLPFQAVAYWAILWLLGLRNRTSVLTALLLANYSEFALIIATLGVEDGWLDQRWLLSLVLAVSMSFVISAILNPQSVSRATHLAKRLPTRPPHKTHPEDRPIELGDAHALVLGVGRLGLACYTELSEVYGAKVLGVEHDPARVRHLQERGYNVVEGDATDIDFWERVKDSHQIDMIMLAMPSQHANVDTVKDIRASNINTDECTISSVAMYREDVEDLEALGLNVVVHLQDGAGESLAERTFIENRRSQLRAESAGPPTDNSASTTPN</sequence>
<dbReference type="InterPro" id="IPR036291">
    <property type="entry name" value="NAD(P)-bd_dom_sf"/>
</dbReference>
<dbReference type="AlphaFoldDB" id="A0A2N6T788"/>
<dbReference type="InterPro" id="IPR038770">
    <property type="entry name" value="Na+/solute_symporter_sf"/>
</dbReference>
<keyword evidence="4 8" id="KW-0812">Transmembrane</keyword>
<evidence type="ECO:0000259" key="9">
    <source>
        <dbReference type="Pfam" id="PF00999"/>
    </source>
</evidence>
<comment type="caution">
    <text evidence="11">The sequence shown here is derived from an EMBL/GenBank/DDBJ whole genome shotgun (WGS) entry which is preliminary data.</text>
</comment>
<feature type="compositionally biased region" description="Polar residues" evidence="7">
    <location>
        <begin position="538"/>
        <end position="547"/>
    </location>
</feature>
<evidence type="ECO:0000256" key="6">
    <source>
        <dbReference type="ARBA" id="ARBA00023136"/>
    </source>
</evidence>
<evidence type="ECO:0000256" key="2">
    <source>
        <dbReference type="ARBA" id="ARBA00005551"/>
    </source>
</evidence>
<dbReference type="Proteomes" id="UP000235836">
    <property type="component" value="Unassembled WGS sequence"/>
</dbReference>
<dbReference type="GO" id="GO:0016020">
    <property type="term" value="C:membrane"/>
    <property type="evidence" value="ECO:0007669"/>
    <property type="project" value="UniProtKB-SubCell"/>
</dbReference>
<evidence type="ECO:0000256" key="7">
    <source>
        <dbReference type="SAM" id="MobiDB-lite"/>
    </source>
</evidence>
<feature type="region of interest" description="Disordered" evidence="7">
    <location>
        <begin position="527"/>
        <end position="547"/>
    </location>
</feature>
<evidence type="ECO:0000259" key="10">
    <source>
        <dbReference type="Pfam" id="PF02254"/>
    </source>
</evidence>
<feature type="transmembrane region" description="Helical" evidence="8">
    <location>
        <begin position="44"/>
        <end position="64"/>
    </location>
</feature>
<dbReference type="GO" id="GO:1902600">
    <property type="term" value="P:proton transmembrane transport"/>
    <property type="evidence" value="ECO:0007669"/>
    <property type="project" value="InterPro"/>
</dbReference>